<evidence type="ECO:0000313" key="7">
    <source>
        <dbReference type="Proteomes" id="UP000618795"/>
    </source>
</evidence>
<dbReference type="SUPFAM" id="SSF48498">
    <property type="entry name" value="Tetracyclin repressor-like, C-terminal domain"/>
    <property type="match status" value="1"/>
</dbReference>
<keyword evidence="2 4" id="KW-0238">DNA-binding</keyword>
<dbReference type="InterPro" id="IPR009057">
    <property type="entry name" value="Homeodomain-like_sf"/>
</dbReference>
<dbReference type="Pfam" id="PF00440">
    <property type="entry name" value="TetR_N"/>
    <property type="match status" value="1"/>
</dbReference>
<comment type="caution">
    <text evidence="6">The sequence shown here is derived from an EMBL/GenBank/DDBJ whole genome shotgun (WGS) entry which is preliminary data.</text>
</comment>
<gene>
    <name evidence="6" type="ORF">GCM10010260_61870</name>
</gene>
<dbReference type="RefSeq" id="WP_191876764.1">
    <property type="nucleotide sequence ID" value="NZ_BMTD01000016.1"/>
</dbReference>
<dbReference type="InterPro" id="IPR001647">
    <property type="entry name" value="HTH_TetR"/>
</dbReference>
<keyword evidence="7" id="KW-1185">Reference proteome</keyword>
<sequence length="195" mass="20913">MDSAVARERALDAAEELFYARGVQAVGMDELRGASGVSLKRLYQLFPAKEQLVAAYLARRDERWRGRLAAHVARQREPRERIPAVFDWLEGWFGEAGFRGCAWINVHGELGAASALVADQVRAHKEAFRSYLTSLVDDAGLPAALAGPLFLLAEGAMVTAGITGSTEPAAEAREAARALVTAAGRDGLSRPSPAP</sequence>
<evidence type="ECO:0000259" key="5">
    <source>
        <dbReference type="PROSITE" id="PS50977"/>
    </source>
</evidence>
<dbReference type="InterPro" id="IPR036271">
    <property type="entry name" value="Tet_transcr_reg_TetR-rel_C_sf"/>
</dbReference>
<organism evidence="6 7">
    <name type="scientific">Streptomyces filipinensis</name>
    <dbReference type="NCBI Taxonomy" id="66887"/>
    <lineage>
        <taxon>Bacteria</taxon>
        <taxon>Bacillati</taxon>
        <taxon>Actinomycetota</taxon>
        <taxon>Actinomycetes</taxon>
        <taxon>Kitasatosporales</taxon>
        <taxon>Streptomycetaceae</taxon>
        <taxon>Streptomyces</taxon>
    </lineage>
</organism>
<evidence type="ECO:0000256" key="3">
    <source>
        <dbReference type="ARBA" id="ARBA00023163"/>
    </source>
</evidence>
<dbReference type="PANTHER" id="PTHR47506:SF1">
    <property type="entry name" value="HTH-TYPE TRANSCRIPTIONAL REGULATOR YJDC"/>
    <property type="match status" value="1"/>
</dbReference>
<keyword evidence="1" id="KW-0805">Transcription regulation</keyword>
<dbReference type="Proteomes" id="UP000618795">
    <property type="component" value="Unassembled WGS sequence"/>
</dbReference>
<dbReference type="SUPFAM" id="SSF46689">
    <property type="entry name" value="Homeodomain-like"/>
    <property type="match status" value="1"/>
</dbReference>
<dbReference type="EMBL" id="BMTD01000016">
    <property type="protein sequence ID" value="GGV14315.1"/>
    <property type="molecule type" value="Genomic_DNA"/>
</dbReference>
<proteinExistence type="predicted"/>
<keyword evidence="3" id="KW-0804">Transcription</keyword>
<dbReference type="PROSITE" id="PS50977">
    <property type="entry name" value="HTH_TETR_2"/>
    <property type="match status" value="1"/>
</dbReference>
<accession>A0A918MEL5</accession>
<dbReference type="PANTHER" id="PTHR47506">
    <property type="entry name" value="TRANSCRIPTIONAL REGULATORY PROTEIN"/>
    <property type="match status" value="1"/>
</dbReference>
<dbReference type="PRINTS" id="PR00455">
    <property type="entry name" value="HTHTETR"/>
</dbReference>
<dbReference type="Gene3D" id="1.10.357.10">
    <property type="entry name" value="Tetracycline Repressor, domain 2"/>
    <property type="match status" value="1"/>
</dbReference>
<feature type="DNA-binding region" description="H-T-H motif" evidence="4">
    <location>
        <begin position="27"/>
        <end position="46"/>
    </location>
</feature>
<evidence type="ECO:0000256" key="2">
    <source>
        <dbReference type="ARBA" id="ARBA00023125"/>
    </source>
</evidence>
<reference evidence="6" key="2">
    <citation type="submission" date="2020-09" db="EMBL/GenBank/DDBJ databases">
        <authorList>
            <person name="Sun Q."/>
            <person name="Ohkuma M."/>
        </authorList>
    </citation>
    <scope>NUCLEOTIDE SEQUENCE</scope>
    <source>
        <strain evidence="6">JCM 4369</strain>
    </source>
</reference>
<dbReference type="GO" id="GO:0003677">
    <property type="term" value="F:DNA binding"/>
    <property type="evidence" value="ECO:0007669"/>
    <property type="project" value="UniProtKB-UniRule"/>
</dbReference>
<evidence type="ECO:0000313" key="6">
    <source>
        <dbReference type="EMBL" id="GGV14315.1"/>
    </source>
</evidence>
<feature type="domain" description="HTH tetR-type" evidence="5">
    <location>
        <begin position="4"/>
        <end position="64"/>
    </location>
</feature>
<evidence type="ECO:0000256" key="4">
    <source>
        <dbReference type="PROSITE-ProRule" id="PRU00335"/>
    </source>
</evidence>
<name>A0A918MEL5_9ACTN</name>
<protein>
    <submittedName>
        <fullName evidence="6">TetR family transcriptional regulator</fullName>
    </submittedName>
</protein>
<evidence type="ECO:0000256" key="1">
    <source>
        <dbReference type="ARBA" id="ARBA00023015"/>
    </source>
</evidence>
<reference evidence="6" key="1">
    <citation type="journal article" date="2014" name="Int. J. Syst. Evol. Microbiol.">
        <title>Complete genome sequence of Corynebacterium casei LMG S-19264T (=DSM 44701T), isolated from a smear-ripened cheese.</title>
        <authorList>
            <consortium name="US DOE Joint Genome Institute (JGI-PGF)"/>
            <person name="Walter F."/>
            <person name="Albersmeier A."/>
            <person name="Kalinowski J."/>
            <person name="Ruckert C."/>
        </authorList>
    </citation>
    <scope>NUCLEOTIDE SEQUENCE</scope>
    <source>
        <strain evidence="6">JCM 4369</strain>
    </source>
</reference>
<dbReference type="AlphaFoldDB" id="A0A918MEL5"/>